<evidence type="ECO:0000313" key="3">
    <source>
        <dbReference type="Proteomes" id="UP000824596"/>
    </source>
</evidence>
<accession>A0A9P8N3F2</accession>
<protein>
    <submittedName>
        <fullName evidence="2">Uncharacterized protein</fullName>
    </submittedName>
</protein>
<dbReference type="Proteomes" id="UP000824596">
    <property type="component" value="Unassembled WGS sequence"/>
</dbReference>
<reference evidence="2" key="1">
    <citation type="submission" date="2021-09" db="EMBL/GenBank/DDBJ databases">
        <title>A high-quality genome of the endoparasitic fungus Hirsutella rhossiliensis with a comparison of Hirsutella genomes reveals transposable elements contributing to genome size variation.</title>
        <authorList>
            <person name="Lin R."/>
            <person name="Jiao Y."/>
            <person name="Sun X."/>
            <person name="Ling J."/>
            <person name="Xie B."/>
            <person name="Cheng X."/>
        </authorList>
    </citation>
    <scope>NUCLEOTIDE SEQUENCE</scope>
    <source>
        <strain evidence="2">HR02</strain>
    </source>
</reference>
<name>A0A9P8N3F2_9HYPO</name>
<dbReference type="EMBL" id="JAIZPD010000003">
    <property type="protein sequence ID" value="KAH0966115.1"/>
    <property type="molecule type" value="Genomic_DNA"/>
</dbReference>
<feature type="transmembrane region" description="Helical" evidence="1">
    <location>
        <begin position="82"/>
        <end position="102"/>
    </location>
</feature>
<proteinExistence type="predicted"/>
<keyword evidence="1" id="KW-0812">Transmembrane</keyword>
<organism evidence="2 3">
    <name type="scientific">Hirsutella rhossiliensis</name>
    <dbReference type="NCBI Taxonomy" id="111463"/>
    <lineage>
        <taxon>Eukaryota</taxon>
        <taxon>Fungi</taxon>
        <taxon>Dikarya</taxon>
        <taxon>Ascomycota</taxon>
        <taxon>Pezizomycotina</taxon>
        <taxon>Sordariomycetes</taxon>
        <taxon>Hypocreomycetidae</taxon>
        <taxon>Hypocreales</taxon>
        <taxon>Ophiocordycipitaceae</taxon>
        <taxon>Hirsutella</taxon>
    </lineage>
</organism>
<sequence>MARWHFLAWPDLAWATVRGLGWLAALGALLIMSFTVHRWPDTECRVVAPGFAGAAAALLVDSWQAIALGGQIGFPPLTRRNVASADFATLVFSLAGGFIILFKKILVPETRGYDGAVIAANLRLSRHRQLACGDMLRAAVCALAVIRWVQVYRELRFGVPF</sequence>
<keyword evidence="3" id="KW-1185">Reference proteome</keyword>
<feature type="transmembrane region" description="Helical" evidence="1">
    <location>
        <begin position="12"/>
        <end position="34"/>
    </location>
</feature>
<dbReference type="RefSeq" id="XP_044723628.1">
    <property type="nucleotide sequence ID" value="XM_044862602.1"/>
</dbReference>
<gene>
    <name evidence="2" type="ORF">HRG_04131</name>
</gene>
<dbReference type="GeneID" id="68353260"/>
<dbReference type="AlphaFoldDB" id="A0A9P8N3F2"/>
<feature type="transmembrane region" description="Helical" evidence="1">
    <location>
        <begin position="46"/>
        <end position="70"/>
    </location>
</feature>
<keyword evidence="1" id="KW-0472">Membrane</keyword>
<keyword evidence="1" id="KW-1133">Transmembrane helix</keyword>
<evidence type="ECO:0000256" key="1">
    <source>
        <dbReference type="SAM" id="Phobius"/>
    </source>
</evidence>
<evidence type="ECO:0000313" key="2">
    <source>
        <dbReference type="EMBL" id="KAH0966115.1"/>
    </source>
</evidence>
<comment type="caution">
    <text evidence="2">The sequence shown here is derived from an EMBL/GenBank/DDBJ whole genome shotgun (WGS) entry which is preliminary data.</text>
</comment>